<comment type="catalytic activity">
    <reaction evidence="1 11">
        <text>5-(2-hydroxyethyl)-4-methylthiazole + ATP = 4-methyl-5-(2-phosphooxyethyl)-thiazole + ADP + H(+)</text>
        <dbReference type="Rhea" id="RHEA:24212"/>
        <dbReference type="ChEBI" id="CHEBI:15378"/>
        <dbReference type="ChEBI" id="CHEBI:17957"/>
        <dbReference type="ChEBI" id="CHEBI:30616"/>
        <dbReference type="ChEBI" id="CHEBI:58296"/>
        <dbReference type="ChEBI" id="CHEBI:456216"/>
        <dbReference type="EC" id="2.7.1.50"/>
    </reaction>
</comment>
<evidence type="ECO:0000256" key="8">
    <source>
        <dbReference type="ARBA" id="ARBA00022840"/>
    </source>
</evidence>
<dbReference type="AlphaFoldDB" id="A0A7C4YRU6"/>
<proteinExistence type="inferred from homology"/>
<evidence type="ECO:0000256" key="3">
    <source>
        <dbReference type="ARBA" id="ARBA00004868"/>
    </source>
</evidence>
<evidence type="ECO:0000256" key="7">
    <source>
        <dbReference type="ARBA" id="ARBA00022777"/>
    </source>
</evidence>
<organism evidence="12">
    <name type="scientific">candidate division WOR-3 bacterium</name>
    <dbReference type="NCBI Taxonomy" id="2052148"/>
    <lineage>
        <taxon>Bacteria</taxon>
        <taxon>Bacteria division WOR-3</taxon>
    </lineage>
</organism>
<dbReference type="NCBIfam" id="NF006830">
    <property type="entry name" value="PRK09355.1"/>
    <property type="match status" value="1"/>
</dbReference>
<dbReference type="GO" id="GO:0009229">
    <property type="term" value="P:thiamine diphosphate biosynthetic process"/>
    <property type="evidence" value="ECO:0007669"/>
    <property type="project" value="UniProtKB-UniRule"/>
</dbReference>
<protein>
    <recommendedName>
        <fullName evidence="11">Hydroxyethylthiazole kinase</fullName>
        <ecNumber evidence="11">2.7.1.50</ecNumber>
    </recommendedName>
    <alternativeName>
        <fullName evidence="11">4-methyl-5-beta-hydroxyethylthiazole kinase</fullName>
        <shortName evidence="11">TH kinase</shortName>
        <shortName evidence="11">Thz kinase</shortName>
    </alternativeName>
</protein>
<dbReference type="PIRSF" id="PIRSF000513">
    <property type="entry name" value="Thz_kinase"/>
    <property type="match status" value="1"/>
</dbReference>
<keyword evidence="9 11" id="KW-0460">Magnesium</keyword>
<dbReference type="GO" id="GO:0004417">
    <property type="term" value="F:hydroxyethylthiazole kinase activity"/>
    <property type="evidence" value="ECO:0007669"/>
    <property type="project" value="UniProtKB-UniRule"/>
</dbReference>
<dbReference type="InterPro" id="IPR029056">
    <property type="entry name" value="Ribokinase-like"/>
</dbReference>
<evidence type="ECO:0000256" key="11">
    <source>
        <dbReference type="HAMAP-Rule" id="MF_00228"/>
    </source>
</evidence>
<gene>
    <name evidence="11" type="primary">thiM</name>
    <name evidence="12" type="ORF">ENV67_04730</name>
</gene>
<keyword evidence="10 11" id="KW-0784">Thiamine biosynthesis</keyword>
<dbReference type="Gene3D" id="3.40.1190.20">
    <property type="match status" value="1"/>
</dbReference>
<comment type="similarity">
    <text evidence="11">Belongs to the Thz kinase family.</text>
</comment>
<comment type="cofactor">
    <cofactor evidence="2 11">
        <name>Mg(2+)</name>
        <dbReference type="ChEBI" id="CHEBI:18420"/>
    </cofactor>
</comment>
<dbReference type="UniPathway" id="UPA00060">
    <property type="reaction ID" value="UER00139"/>
</dbReference>
<evidence type="ECO:0000256" key="4">
    <source>
        <dbReference type="ARBA" id="ARBA00022679"/>
    </source>
</evidence>
<comment type="caution">
    <text evidence="12">The sequence shown here is derived from an EMBL/GenBank/DDBJ whole genome shotgun (WGS) entry which is preliminary data.</text>
</comment>
<dbReference type="NCBIfam" id="TIGR00694">
    <property type="entry name" value="thiM"/>
    <property type="match status" value="1"/>
</dbReference>
<evidence type="ECO:0000256" key="9">
    <source>
        <dbReference type="ARBA" id="ARBA00022842"/>
    </source>
</evidence>
<dbReference type="GO" id="GO:0000287">
    <property type="term" value="F:magnesium ion binding"/>
    <property type="evidence" value="ECO:0007669"/>
    <property type="project" value="UniProtKB-UniRule"/>
</dbReference>
<evidence type="ECO:0000256" key="6">
    <source>
        <dbReference type="ARBA" id="ARBA00022741"/>
    </source>
</evidence>
<feature type="binding site" evidence="11">
    <location>
        <position position="200"/>
    </location>
    <ligand>
        <name>substrate</name>
    </ligand>
</feature>
<evidence type="ECO:0000256" key="5">
    <source>
        <dbReference type="ARBA" id="ARBA00022723"/>
    </source>
</evidence>
<dbReference type="SUPFAM" id="SSF53613">
    <property type="entry name" value="Ribokinase-like"/>
    <property type="match status" value="1"/>
</dbReference>
<evidence type="ECO:0000313" key="12">
    <source>
        <dbReference type="EMBL" id="HGW91828.1"/>
    </source>
</evidence>
<evidence type="ECO:0000256" key="2">
    <source>
        <dbReference type="ARBA" id="ARBA00001946"/>
    </source>
</evidence>
<feature type="binding site" evidence="11">
    <location>
        <position position="49"/>
    </location>
    <ligand>
        <name>substrate</name>
    </ligand>
</feature>
<dbReference type="PRINTS" id="PR01099">
    <property type="entry name" value="HYETHTZKNASE"/>
</dbReference>
<keyword evidence="6 11" id="KW-0547">Nucleotide-binding</keyword>
<reference evidence="12" key="1">
    <citation type="journal article" date="2020" name="mSystems">
        <title>Genome- and Community-Level Interaction Insights into Carbon Utilization and Element Cycling Functions of Hydrothermarchaeota in Hydrothermal Sediment.</title>
        <authorList>
            <person name="Zhou Z."/>
            <person name="Liu Y."/>
            <person name="Xu W."/>
            <person name="Pan J."/>
            <person name="Luo Z.H."/>
            <person name="Li M."/>
        </authorList>
    </citation>
    <scope>NUCLEOTIDE SEQUENCE [LARGE SCALE GENOMIC DNA]</scope>
    <source>
        <strain evidence="12">SpSt-780</strain>
    </source>
</reference>
<dbReference type="EC" id="2.7.1.50" evidence="11"/>
<evidence type="ECO:0000256" key="1">
    <source>
        <dbReference type="ARBA" id="ARBA00001771"/>
    </source>
</evidence>
<comment type="pathway">
    <text evidence="3 11">Cofactor biosynthesis; thiamine diphosphate biosynthesis; 4-methyl-5-(2-phosphoethyl)-thiazole from 5-(2-hydroxyethyl)-4-methylthiazole: step 1/1.</text>
</comment>
<feature type="binding site" evidence="11">
    <location>
        <position position="125"/>
    </location>
    <ligand>
        <name>ATP</name>
        <dbReference type="ChEBI" id="CHEBI:30616"/>
    </ligand>
</feature>
<dbReference type="Pfam" id="PF02110">
    <property type="entry name" value="HK"/>
    <property type="match status" value="1"/>
</dbReference>
<dbReference type="InterPro" id="IPR000417">
    <property type="entry name" value="Hyethyz_kinase"/>
</dbReference>
<dbReference type="HAMAP" id="MF_00228">
    <property type="entry name" value="Thz_kinase"/>
    <property type="match status" value="1"/>
</dbReference>
<evidence type="ECO:0000256" key="10">
    <source>
        <dbReference type="ARBA" id="ARBA00022977"/>
    </source>
</evidence>
<dbReference type="GO" id="GO:0005524">
    <property type="term" value="F:ATP binding"/>
    <property type="evidence" value="ECO:0007669"/>
    <property type="project" value="UniProtKB-UniRule"/>
</dbReference>
<dbReference type="EMBL" id="DTHG01000058">
    <property type="protein sequence ID" value="HGW91828.1"/>
    <property type="molecule type" value="Genomic_DNA"/>
</dbReference>
<feature type="binding site" evidence="11">
    <location>
        <position position="173"/>
    </location>
    <ligand>
        <name>ATP</name>
        <dbReference type="ChEBI" id="CHEBI:30616"/>
    </ligand>
</feature>
<dbReference type="CDD" id="cd01170">
    <property type="entry name" value="THZ_kinase"/>
    <property type="match status" value="1"/>
</dbReference>
<keyword evidence="8 11" id="KW-0067">ATP-binding</keyword>
<keyword evidence="4 11" id="KW-0808">Transferase</keyword>
<dbReference type="GO" id="GO:0009228">
    <property type="term" value="P:thiamine biosynthetic process"/>
    <property type="evidence" value="ECO:0007669"/>
    <property type="project" value="UniProtKB-KW"/>
</dbReference>
<keyword evidence="5 11" id="KW-0479">Metal-binding</keyword>
<sequence length="272" mass="29944">MINENFPDILFNDLKIIRDKRPLIHNITNFVVMNQTANVILSIGASPVMSHSISEVEEMVSFAGALVLNIGTLWDELVDSMIKAGEIANKKSIPVILDPVGSGATRLRTESALRILNEVHISVIRGNPAEIKSITGKDAKIKGVDSIELNKIEELTEIAKKVSNRYDSVVAITGKTDIISDGKNIFLSHNGDDMLKHITGTGCSSTVSCACFMSVQKDMMIATLEGLSYYSVAAEIVGKEIKTPGSFETGLRDKLFNMTEEEYRDYFRIEEL</sequence>
<comment type="function">
    <text evidence="11">Catalyzes the phosphorylation of the hydroxyl group of 4-methyl-5-beta-hydroxyethylthiazole (THZ).</text>
</comment>
<name>A0A7C4YRU6_UNCW3</name>
<keyword evidence="7 11" id="KW-0418">Kinase</keyword>
<accession>A0A7C4YRU6</accession>